<dbReference type="EMBL" id="JBHSNM010000002">
    <property type="protein sequence ID" value="MFC5569833.1"/>
    <property type="molecule type" value="Genomic_DNA"/>
</dbReference>
<dbReference type="InterPro" id="IPR015422">
    <property type="entry name" value="PyrdxlP-dep_Trfase_small"/>
</dbReference>
<dbReference type="PROSITE" id="PS00600">
    <property type="entry name" value="AA_TRANSFER_CLASS_3"/>
    <property type="match status" value="1"/>
</dbReference>
<organism evidence="5 6">
    <name type="scientific">Lysobacter yangpyeongensis</name>
    <dbReference type="NCBI Taxonomy" id="346182"/>
    <lineage>
        <taxon>Bacteria</taxon>
        <taxon>Pseudomonadati</taxon>
        <taxon>Pseudomonadota</taxon>
        <taxon>Gammaproteobacteria</taxon>
        <taxon>Lysobacterales</taxon>
        <taxon>Lysobacteraceae</taxon>
        <taxon>Lysobacter</taxon>
    </lineage>
</organism>
<protein>
    <submittedName>
        <fullName evidence="5">Aspartate aminotransferase family protein</fullName>
    </submittedName>
</protein>
<comment type="cofactor">
    <cofactor evidence="1">
        <name>pyridoxal 5'-phosphate</name>
        <dbReference type="ChEBI" id="CHEBI:597326"/>
    </cofactor>
</comment>
<dbReference type="Proteomes" id="UP001596036">
    <property type="component" value="Unassembled WGS sequence"/>
</dbReference>
<sequence length="461" mass="49245">MGRSGDTVMLATEAPLSERDGVLHSWSVQADWNAPTVTGGEGAWLHLADGRRILDLSSLAECSNLGHQHPRLVAAIRAQAEQLCFVTNAWGAQPRADLAQRLLERSGFEGGRVFFTTGGADASENAVKIARQAAGKPHGAIIARDRSYHGATHLAMALSGDTRTRAQVDPAAFGVHHVPPPYAYRCPFGSRDADECGRRAADAVSDHIDRLGADNVAAVLMEPNAGTNGIVPPDSYWPALRRHTADRGVWLIADEVMSAFGRCGEWFAWQRHGEAGRPDLMTLAKGLTGAAVPLGAVVLSRDVAERIEHEMLYAGLTYCGHPLACAAGVAALQAYADENLIERSRALGSALHAQLLQLQQRHRVLGDVRGGHGLFAVLELVADPVTRAAHAPWPQTPAPLRALVDAAMAEGVSLAVRGNLILLAPPLVIGERELSDALALLDRLLTRFFPNEPTAMNGGMR</sequence>
<comment type="similarity">
    <text evidence="2 4">Belongs to the class-III pyridoxal-phosphate-dependent aminotransferase family.</text>
</comment>
<accession>A0ABW0SL78</accession>
<reference evidence="6" key="1">
    <citation type="journal article" date="2019" name="Int. J. Syst. Evol. Microbiol.">
        <title>The Global Catalogue of Microorganisms (GCM) 10K type strain sequencing project: providing services to taxonomists for standard genome sequencing and annotation.</title>
        <authorList>
            <consortium name="The Broad Institute Genomics Platform"/>
            <consortium name="The Broad Institute Genome Sequencing Center for Infectious Disease"/>
            <person name="Wu L."/>
            <person name="Ma J."/>
        </authorList>
    </citation>
    <scope>NUCLEOTIDE SEQUENCE [LARGE SCALE GENOMIC DNA]</scope>
    <source>
        <strain evidence="6">KACC 11407</strain>
    </source>
</reference>
<evidence type="ECO:0000256" key="3">
    <source>
        <dbReference type="ARBA" id="ARBA00022898"/>
    </source>
</evidence>
<evidence type="ECO:0000256" key="1">
    <source>
        <dbReference type="ARBA" id="ARBA00001933"/>
    </source>
</evidence>
<dbReference type="InterPro" id="IPR015424">
    <property type="entry name" value="PyrdxlP-dep_Trfase"/>
</dbReference>
<gene>
    <name evidence="5" type="ORF">ACFPN1_07140</name>
</gene>
<dbReference type="PANTHER" id="PTHR43094:SF1">
    <property type="entry name" value="AMINOTRANSFERASE CLASS-III"/>
    <property type="match status" value="1"/>
</dbReference>
<dbReference type="RefSeq" id="WP_386754153.1">
    <property type="nucleotide sequence ID" value="NZ_JBHSNM010000002.1"/>
</dbReference>
<dbReference type="GO" id="GO:0008483">
    <property type="term" value="F:transaminase activity"/>
    <property type="evidence" value="ECO:0007669"/>
    <property type="project" value="UniProtKB-KW"/>
</dbReference>
<evidence type="ECO:0000313" key="5">
    <source>
        <dbReference type="EMBL" id="MFC5569833.1"/>
    </source>
</evidence>
<dbReference type="SUPFAM" id="SSF53383">
    <property type="entry name" value="PLP-dependent transferases"/>
    <property type="match status" value="1"/>
</dbReference>
<keyword evidence="6" id="KW-1185">Reference proteome</keyword>
<dbReference type="Pfam" id="PF00202">
    <property type="entry name" value="Aminotran_3"/>
    <property type="match status" value="1"/>
</dbReference>
<dbReference type="Gene3D" id="3.90.1150.10">
    <property type="entry name" value="Aspartate Aminotransferase, domain 1"/>
    <property type="match status" value="1"/>
</dbReference>
<name>A0ABW0SL78_9GAMM</name>
<evidence type="ECO:0000313" key="6">
    <source>
        <dbReference type="Proteomes" id="UP001596036"/>
    </source>
</evidence>
<keyword evidence="5" id="KW-0808">Transferase</keyword>
<evidence type="ECO:0000256" key="2">
    <source>
        <dbReference type="ARBA" id="ARBA00008954"/>
    </source>
</evidence>
<dbReference type="InterPro" id="IPR005814">
    <property type="entry name" value="Aminotrans_3"/>
</dbReference>
<comment type="caution">
    <text evidence="5">The sequence shown here is derived from an EMBL/GenBank/DDBJ whole genome shotgun (WGS) entry which is preliminary data.</text>
</comment>
<keyword evidence="5" id="KW-0032">Aminotransferase</keyword>
<dbReference type="PANTHER" id="PTHR43094">
    <property type="entry name" value="AMINOTRANSFERASE"/>
    <property type="match status" value="1"/>
</dbReference>
<dbReference type="InterPro" id="IPR015421">
    <property type="entry name" value="PyrdxlP-dep_Trfase_major"/>
</dbReference>
<proteinExistence type="inferred from homology"/>
<dbReference type="CDD" id="cd00610">
    <property type="entry name" value="OAT_like"/>
    <property type="match status" value="1"/>
</dbReference>
<dbReference type="InterPro" id="IPR049704">
    <property type="entry name" value="Aminotrans_3_PPA_site"/>
</dbReference>
<evidence type="ECO:0000256" key="4">
    <source>
        <dbReference type="RuleBase" id="RU003560"/>
    </source>
</evidence>
<dbReference type="Gene3D" id="3.40.640.10">
    <property type="entry name" value="Type I PLP-dependent aspartate aminotransferase-like (Major domain)"/>
    <property type="match status" value="1"/>
</dbReference>
<keyword evidence="3 4" id="KW-0663">Pyridoxal phosphate</keyword>